<dbReference type="Pfam" id="PF06784">
    <property type="entry name" value="UPF0240"/>
    <property type="match status" value="1"/>
</dbReference>
<evidence type="ECO:0000256" key="1">
    <source>
        <dbReference type="ARBA" id="ARBA00010698"/>
    </source>
</evidence>
<dbReference type="GO" id="GO:0005739">
    <property type="term" value="C:mitochondrion"/>
    <property type="evidence" value="ECO:0007669"/>
    <property type="project" value="TreeGrafter"/>
</dbReference>
<dbReference type="InterPro" id="IPR009622">
    <property type="entry name" value="NDUFAF4"/>
</dbReference>
<reference evidence="5" key="1">
    <citation type="journal article" date="2018" name="Biotechnol. Bioeng.">
        <title>A reference genome of the Chinese hamster based on a hybrid assembly strategy.</title>
        <authorList>
            <person name="Rupp O."/>
            <person name="MacDonald M.L."/>
            <person name="Li S."/>
            <person name="Dhiman H."/>
            <person name="Polson S."/>
            <person name="Griep S."/>
            <person name="Heffner K."/>
            <person name="Hernandez I."/>
            <person name="Brinkrolf K."/>
            <person name="Jadhav V."/>
            <person name="Samoudi M."/>
            <person name="Hao H."/>
            <person name="Kingham B."/>
            <person name="Goesmann A."/>
            <person name="Betenbaugh M.J."/>
            <person name="Lewis N.E."/>
            <person name="Borth N."/>
            <person name="Lee K.H."/>
        </authorList>
    </citation>
    <scope>NUCLEOTIDE SEQUENCE [LARGE SCALE GENOMIC DNA]</scope>
    <source>
        <strain evidence="5">17A/GY</strain>
    </source>
</reference>
<evidence type="ECO:0000256" key="4">
    <source>
        <dbReference type="SAM" id="MobiDB-lite"/>
    </source>
</evidence>
<reference evidence="6" key="3">
    <citation type="submission" date="2025-08" db="UniProtKB">
        <authorList>
            <consortium name="RefSeq"/>
        </authorList>
    </citation>
    <scope>IDENTIFICATION</scope>
    <source>
        <strain evidence="6">17A/GY</strain>
        <tissue evidence="6">Liver</tissue>
    </source>
</reference>
<comment type="similarity">
    <text evidence="1">Belongs to the NDUFAF4 family.</text>
</comment>
<dbReference type="RefSeq" id="XP_035300732.1">
    <property type="nucleotide sequence ID" value="XM_035444841.1"/>
</dbReference>
<accession>A0A9J7H1X5</accession>
<dbReference type="Proteomes" id="UP001108280">
    <property type="component" value="Chromosome 5"/>
</dbReference>
<evidence type="ECO:0000256" key="3">
    <source>
        <dbReference type="ARBA" id="ARBA00021777"/>
    </source>
</evidence>
<organism evidence="5 6">
    <name type="scientific">Cricetulus griseus</name>
    <name type="common">Chinese hamster</name>
    <name type="synonym">Cricetulus barabensis griseus</name>
    <dbReference type="NCBI Taxonomy" id="10029"/>
    <lineage>
        <taxon>Eukaryota</taxon>
        <taxon>Metazoa</taxon>
        <taxon>Chordata</taxon>
        <taxon>Craniata</taxon>
        <taxon>Vertebrata</taxon>
        <taxon>Euteleostomi</taxon>
        <taxon>Mammalia</taxon>
        <taxon>Eutheria</taxon>
        <taxon>Euarchontoglires</taxon>
        <taxon>Glires</taxon>
        <taxon>Rodentia</taxon>
        <taxon>Myomorpha</taxon>
        <taxon>Muroidea</taxon>
        <taxon>Cricetidae</taxon>
        <taxon>Cricetinae</taxon>
        <taxon>Cricetulus</taxon>
    </lineage>
</organism>
<protein>
    <recommendedName>
        <fullName evidence="3">NADH dehydrogenase [ubiquinone] 1 alpha subcomplex assembly factor 4</fullName>
    </recommendedName>
</protein>
<name>A0A9J7H1X5_CRIGR</name>
<dbReference type="GeneID" id="103163790"/>
<dbReference type="AlphaFoldDB" id="A0A9J7H1X5"/>
<comment type="subunit">
    <text evidence="2">Binds calmodulin. Interacts with NDUFAF3.</text>
</comment>
<sequence length="209" mass="24267">MGARVSHAMRNFNLENRTEREISRTKPSTAPKHTSTHDLLREQLSQHPEIKKFFRKDKLLSLLKDVYVESKDPVSSLPVKDVEIWQEPKEFRLPIGHHVDKNVVNIPKGKISVVEALTLLNNHKLFPKMWTAEKIAQEYHLELKDVNSLLKYFVTFEVKIFPPEDRKAIHQNEENHNNFLYVLPSSVLVFSVLNYISYCEPSVPNLSAV</sequence>
<reference evidence="5" key="2">
    <citation type="journal article" date="2020" name="Biotechnol. Bioeng.">
        <title>Chromosome-scale scaffolds for the Chinese hamster reference genome assembly to facilitate the study of the CHO epigenome.</title>
        <authorList>
            <person name="Hilliard W."/>
            <person name="MacDonald M."/>
            <person name="Lee K.H."/>
        </authorList>
    </citation>
    <scope>NUCLEOTIDE SEQUENCE [LARGE SCALE GENOMIC DNA]</scope>
    <source>
        <strain evidence="5">17A/GY</strain>
    </source>
</reference>
<dbReference type="KEGG" id="cge:103163790"/>
<dbReference type="PANTHER" id="PTHR13338">
    <property type="entry name" value="UPF0240 PROTEIN"/>
    <property type="match status" value="1"/>
</dbReference>
<evidence type="ECO:0000313" key="6">
    <source>
        <dbReference type="RefSeq" id="XP_035300732.1"/>
    </source>
</evidence>
<feature type="region of interest" description="Disordered" evidence="4">
    <location>
        <begin position="1"/>
        <end position="36"/>
    </location>
</feature>
<proteinExistence type="inferred from homology"/>
<dbReference type="GO" id="GO:0032981">
    <property type="term" value="P:mitochondrial respiratory chain complex I assembly"/>
    <property type="evidence" value="ECO:0007669"/>
    <property type="project" value="InterPro"/>
</dbReference>
<evidence type="ECO:0000256" key="2">
    <source>
        <dbReference type="ARBA" id="ARBA00011265"/>
    </source>
</evidence>
<gene>
    <name evidence="6" type="primary">LOC103163790</name>
</gene>
<keyword evidence="5" id="KW-1185">Reference proteome</keyword>
<dbReference type="OrthoDB" id="2434756at2759"/>
<evidence type="ECO:0000313" key="5">
    <source>
        <dbReference type="Proteomes" id="UP001108280"/>
    </source>
</evidence>
<dbReference type="PANTHER" id="PTHR13338:SF4">
    <property type="entry name" value="NADH DEHYDROGENASE [UBIQUINONE] 1 ALPHA SUBCOMPLEX ASSEMBLY FACTOR 4"/>
    <property type="match status" value="1"/>
</dbReference>